<comment type="caution">
    <text evidence="1">The sequence shown here is derived from an EMBL/GenBank/DDBJ whole genome shotgun (WGS) entry which is preliminary data.</text>
</comment>
<sequence>MGADGCYWKSKWSGDEGNMGSPCATHCGGTSPEPGQFCDPDSWSPWHLLCAPANWVYIWYVVRRKRLPLGLRNEDGDRVLSQNPVAISRRSAGSTGEFGESPGELGECRSATGLRTDGTS</sequence>
<reference evidence="1" key="1">
    <citation type="submission" date="2021-05" db="EMBL/GenBank/DDBJ databases">
        <authorList>
            <person name="Pan Q."/>
            <person name="Jouanno E."/>
            <person name="Zahm M."/>
            <person name="Klopp C."/>
            <person name="Cabau C."/>
            <person name="Louis A."/>
            <person name="Berthelot C."/>
            <person name="Parey E."/>
            <person name="Roest Crollius H."/>
            <person name="Montfort J."/>
            <person name="Robinson-Rechavi M."/>
            <person name="Bouchez O."/>
            <person name="Lampietro C."/>
            <person name="Lopez Roques C."/>
            <person name="Donnadieu C."/>
            <person name="Postlethwait J."/>
            <person name="Bobe J."/>
            <person name="Dillon D."/>
            <person name="Chandos A."/>
            <person name="von Hippel F."/>
            <person name="Guiguen Y."/>
        </authorList>
    </citation>
    <scope>NUCLEOTIDE SEQUENCE</scope>
    <source>
        <strain evidence="1">YG-Jan2019</strain>
    </source>
</reference>
<evidence type="ECO:0000313" key="2">
    <source>
        <dbReference type="Proteomes" id="UP001157502"/>
    </source>
</evidence>
<organism evidence="1 2">
    <name type="scientific">Dallia pectoralis</name>
    <name type="common">Alaska blackfish</name>
    <dbReference type="NCBI Taxonomy" id="75939"/>
    <lineage>
        <taxon>Eukaryota</taxon>
        <taxon>Metazoa</taxon>
        <taxon>Chordata</taxon>
        <taxon>Craniata</taxon>
        <taxon>Vertebrata</taxon>
        <taxon>Euteleostomi</taxon>
        <taxon>Actinopterygii</taxon>
        <taxon>Neopterygii</taxon>
        <taxon>Teleostei</taxon>
        <taxon>Protacanthopterygii</taxon>
        <taxon>Esociformes</taxon>
        <taxon>Umbridae</taxon>
        <taxon>Dallia</taxon>
    </lineage>
</organism>
<gene>
    <name evidence="1" type="ORF">DPEC_G00064170</name>
</gene>
<protein>
    <submittedName>
        <fullName evidence="1">Uncharacterized protein</fullName>
    </submittedName>
</protein>
<proteinExistence type="predicted"/>
<dbReference type="Proteomes" id="UP001157502">
    <property type="component" value="Chromosome 5"/>
</dbReference>
<dbReference type="EMBL" id="CM055732">
    <property type="protein sequence ID" value="KAJ8012002.1"/>
    <property type="molecule type" value="Genomic_DNA"/>
</dbReference>
<keyword evidence="2" id="KW-1185">Reference proteome</keyword>
<evidence type="ECO:0000313" key="1">
    <source>
        <dbReference type="EMBL" id="KAJ8012002.1"/>
    </source>
</evidence>
<name>A0ACC2H7X1_DALPE</name>
<accession>A0ACC2H7X1</accession>